<feature type="chain" id="PRO_5019216838" evidence="1">
    <location>
        <begin position="18"/>
        <end position="77"/>
    </location>
</feature>
<name>A0A418YA27_9GAMM</name>
<feature type="signal peptide" evidence="1">
    <location>
        <begin position="1"/>
        <end position="17"/>
    </location>
</feature>
<dbReference type="AlphaFoldDB" id="A0A418YA27"/>
<dbReference type="Proteomes" id="UP000283255">
    <property type="component" value="Unassembled WGS sequence"/>
</dbReference>
<gene>
    <name evidence="2" type="ORF">D1Z90_18575</name>
</gene>
<dbReference type="PROSITE" id="PS51257">
    <property type="entry name" value="PROKAR_LIPOPROTEIN"/>
    <property type="match status" value="1"/>
</dbReference>
<reference evidence="2 3" key="2">
    <citation type="submission" date="2019-01" db="EMBL/GenBank/DDBJ databases">
        <title>Motilimonas pumilus sp. nov., isolated from the gut of sea cucumber (Apostichopus japonicus).</title>
        <authorList>
            <person name="Wang F.-Q."/>
            <person name="Ren L.-H."/>
            <person name="Lin Y.-W."/>
            <person name="Sun G.-H."/>
            <person name="Du Z.-J."/>
            <person name="Zhao J.-X."/>
            <person name="Liu X.-J."/>
            <person name="Liu L.-J."/>
        </authorList>
    </citation>
    <scope>NUCLEOTIDE SEQUENCE [LARGE SCALE GENOMIC DNA]</scope>
    <source>
        <strain evidence="2 3">PLHSC7-2</strain>
    </source>
</reference>
<dbReference type="RefSeq" id="WP_119912299.1">
    <property type="nucleotide sequence ID" value="NZ_QZCH01000037.1"/>
</dbReference>
<sequence>MKHCIVLLIIMVSVSCAAPTPNQHTSPAHPIKPCVYADVVTAQGIVYADLSKGIAKAQFYDRHFRACTPEIYADKGA</sequence>
<evidence type="ECO:0000256" key="1">
    <source>
        <dbReference type="SAM" id="SignalP"/>
    </source>
</evidence>
<reference evidence="2 3" key="1">
    <citation type="submission" date="2018-09" db="EMBL/GenBank/DDBJ databases">
        <authorList>
            <person name="Wang F."/>
        </authorList>
    </citation>
    <scope>NUCLEOTIDE SEQUENCE [LARGE SCALE GENOMIC DNA]</scope>
    <source>
        <strain evidence="2 3">PLHSC7-2</strain>
    </source>
</reference>
<dbReference type="EMBL" id="QZCH01000037">
    <property type="protein sequence ID" value="RJG38979.1"/>
    <property type="molecule type" value="Genomic_DNA"/>
</dbReference>
<evidence type="ECO:0000313" key="3">
    <source>
        <dbReference type="Proteomes" id="UP000283255"/>
    </source>
</evidence>
<accession>A0A418YA27</accession>
<protein>
    <submittedName>
        <fullName evidence="2">Uncharacterized protein</fullName>
    </submittedName>
</protein>
<comment type="caution">
    <text evidence="2">The sequence shown here is derived from an EMBL/GenBank/DDBJ whole genome shotgun (WGS) entry which is preliminary data.</text>
</comment>
<keyword evidence="1" id="KW-0732">Signal</keyword>
<organism evidence="2 3">
    <name type="scientific">Motilimonas pumila</name>
    <dbReference type="NCBI Taxonomy" id="2303987"/>
    <lineage>
        <taxon>Bacteria</taxon>
        <taxon>Pseudomonadati</taxon>
        <taxon>Pseudomonadota</taxon>
        <taxon>Gammaproteobacteria</taxon>
        <taxon>Alteromonadales</taxon>
        <taxon>Alteromonadales genera incertae sedis</taxon>
        <taxon>Motilimonas</taxon>
    </lineage>
</organism>
<proteinExistence type="predicted"/>
<keyword evidence="3" id="KW-1185">Reference proteome</keyword>
<evidence type="ECO:0000313" key="2">
    <source>
        <dbReference type="EMBL" id="RJG38979.1"/>
    </source>
</evidence>